<sequence>MNTSEALLKKLQYTKAYRQTRLDVANWVIDHPETFHTLITYCFKDPSDIAYKAAWILEFVCAKQLDLLLPHLDFYFKNLPKIKRDQSLRPLAKICEMLAIDYYINKDKNVMEALTVVHRDAMTECCFDWLITNQKVACQVYAMESLYYLGLEFTWIHPELKIIIEQHIHTSSAAYKVRGKRILKKLF</sequence>
<dbReference type="AlphaFoldDB" id="A0A167HR91"/>
<comment type="caution">
    <text evidence="1">The sequence shown here is derived from an EMBL/GenBank/DDBJ whole genome shotgun (WGS) entry which is preliminary data.</text>
</comment>
<name>A0A167HR91_9FLAO</name>
<evidence type="ECO:0008006" key="3">
    <source>
        <dbReference type="Google" id="ProtNLM"/>
    </source>
</evidence>
<dbReference type="RefSeq" id="WP_068592305.1">
    <property type="nucleotide sequence ID" value="NZ_LRXL01000037.1"/>
</dbReference>
<protein>
    <recommendedName>
        <fullName evidence="3">Adenylosuccinate lyase</fullName>
    </recommendedName>
</protein>
<evidence type="ECO:0000313" key="1">
    <source>
        <dbReference type="EMBL" id="OAB78880.1"/>
    </source>
</evidence>
<dbReference type="EMBL" id="LRXL01000037">
    <property type="protein sequence ID" value="OAB78880.1"/>
    <property type="molecule type" value="Genomic_DNA"/>
</dbReference>
<keyword evidence="2" id="KW-1185">Reference proteome</keyword>
<dbReference type="Proteomes" id="UP000077013">
    <property type="component" value="Unassembled WGS sequence"/>
</dbReference>
<proteinExistence type="predicted"/>
<accession>A0A167HR91</accession>
<gene>
    <name evidence="1" type="ORF">ULVI_09880</name>
</gene>
<dbReference type="OrthoDB" id="979487at2"/>
<reference evidence="1 2" key="1">
    <citation type="submission" date="2016-02" db="EMBL/GenBank/DDBJ databases">
        <title>Ulvibacter sp. LPB0005, isolated from Thais luteostoma.</title>
        <authorList>
            <person name="Shin S.-K."/>
            <person name="Yi H."/>
        </authorList>
    </citation>
    <scope>NUCLEOTIDE SEQUENCE [LARGE SCALE GENOMIC DNA]</scope>
    <source>
        <strain evidence="1 2">LPB0005</strain>
    </source>
</reference>
<organism evidence="1 2">
    <name type="scientific">Cochleicola gelatinilyticus</name>
    <dbReference type="NCBI Taxonomy" id="1763537"/>
    <lineage>
        <taxon>Bacteria</taxon>
        <taxon>Pseudomonadati</taxon>
        <taxon>Bacteroidota</taxon>
        <taxon>Flavobacteriia</taxon>
        <taxon>Flavobacteriales</taxon>
        <taxon>Flavobacteriaceae</taxon>
        <taxon>Cochleicola</taxon>
    </lineage>
</organism>
<evidence type="ECO:0000313" key="2">
    <source>
        <dbReference type="Proteomes" id="UP000077013"/>
    </source>
</evidence>
<dbReference type="STRING" id="1763537.ULVI_09880"/>